<dbReference type="Proteomes" id="UP000522163">
    <property type="component" value="Unassembled WGS sequence"/>
</dbReference>
<dbReference type="GeneID" id="85013873"/>
<gene>
    <name evidence="3" type="ORF">HNQ46_000302</name>
</gene>
<comment type="caution">
    <text evidence="3">The sequence shown here is derived from an EMBL/GenBank/DDBJ whole genome shotgun (WGS) entry which is preliminary data.</text>
</comment>
<evidence type="ECO:0000313" key="4">
    <source>
        <dbReference type="Proteomes" id="UP000522163"/>
    </source>
</evidence>
<dbReference type="PANTHER" id="PTHR35902">
    <property type="entry name" value="S-LAYER DOMAIN-LIKE PROTEIN-RELATED"/>
    <property type="match status" value="1"/>
</dbReference>
<keyword evidence="2" id="KW-0812">Transmembrane</keyword>
<accession>A0A7W9VZZ7</accession>
<proteinExistence type="predicted"/>
<keyword evidence="2" id="KW-1133">Transmembrane helix</keyword>
<evidence type="ECO:0008006" key="5">
    <source>
        <dbReference type="Google" id="ProtNLM"/>
    </source>
</evidence>
<dbReference type="RefSeq" id="WP_183682032.1">
    <property type="nucleotide sequence ID" value="NZ_JACHHH010000001.1"/>
</dbReference>
<feature type="region of interest" description="Disordered" evidence="1">
    <location>
        <begin position="109"/>
        <end position="140"/>
    </location>
</feature>
<dbReference type="AlphaFoldDB" id="A0A7W9VZZ7"/>
<dbReference type="EMBL" id="JACHHH010000001">
    <property type="protein sequence ID" value="MBB6040341.1"/>
    <property type="molecule type" value="Genomic_DNA"/>
</dbReference>
<protein>
    <recommendedName>
        <fullName evidence="5">CARDB domain-containing protein</fullName>
    </recommendedName>
</protein>
<reference evidence="3 4" key="1">
    <citation type="submission" date="2020-08" db="EMBL/GenBank/DDBJ databases">
        <title>Genomic Encyclopedia of Type Strains, Phase IV (KMG-IV): sequencing the most valuable type-strain genomes for metagenomic binning, comparative biology and taxonomic classification.</title>
        <authorList>
            <person name="Goeker M."/>
        </authorList>
    </citation>
    <scope>NUCLEOTIDE SEQUENCE [LARGE SCALE GENOMIC DNA]</scope>
    <source>
        <strain evidence="3 4">DSM 17245</strain>
    </source>
</reference>
<feature type="compositionally biased region" description="Polar residues" evidence="1">
    <location>
        <begin position="109"/>
        <end position="127"/>
    </location>
</feature>
<dbReference type="PANTHER" id="PTHR35902:SF6">
    <property type="entry name" value="CONSERVED WITHIN P. AEROPHILUM"/>
    <property type="match status" value="1"/>
</dbReference>
<sequence>MKEIRNSSKKMSKGFTKTIDRKKNMGKTLFSLFLCLSLMLPFFSQRSYAGYVNTNLNTFIHDVQDVPTGYPGQEMEVKVRIGYNGLNGLSNPNSDVINNVRVRLSNDQSYLTTQNSPQKTQKNNPYKDSSDEDEQGEAQKDAWEEGYKAGKNNAYNNGLNYVYPVDGGVYPFEVNASLFTQEQKLGSLKKGEYKELSFKVNVRSDALKMKDSSGNTSDGYFGVPFTIWYDVPGASQTQNKTEFVNVFITESGEVKDSGTKTVAQAFVVGENQSTPVGTYPNAMNYNVNFRNQSGKTLYDVKIKMNMSLAEKEAVQLTAAAKAEAVKDFPFSINESNYDRDYAKVEKGEVISPAYSMAIKQNAATGFYPLSYTVSYKLAPGSTVSVTDTYSFFVNVKNPNMVDVEKEKLRDFNANDRSKARIIVDSYRTEPEKVYAGDEFTLILNMKNASSSIAASNILFTLTSEKAQEQTVFAISEGSNSYVVNSLAAGASTELRLNVKANAGVDPKSYILTINEKYDSPDFKNAEEKVDIDIPVNQVARMGFSNFDVNPSSVPVGNEANAMFSINNTGRVMLYNVTANFENDYIKKTTAYVGNIKPGETGSVDVMLSAVKATDGETTIPVEISYEDVNGNKATEKTEITLTVTEAAEAESMDDAGGASRDLTETKPTSSLPIKGIGIGGAVVAVMGGAAYFIRKKRKKS</sequence>
<organism evidence="3 4">
    <name type="scientific">Oribacterium sinus</name>
    <dbReference type="NCBI Taxonomy" id="237576"/>
    <lineage>
        <taxon>Bacteria</taxon>
        <taxon>Bacillati</taxon>
        <taxon>Bacillota</taxon>
        <taxon>Clostridia</taxon>
        <taxon>Lachnospirales</taxon>
        <taxon>Lachnospiraceae</taxon>
        <taxon>Oribacterium</taxon>
    </lineage>
</organism>
<evidence type="ECO:0000313" key="3">
    <source>
        <dbReference type="EMBL" id="MBB6040341.1"/>
    </source>
</evidence>
<name>A0A7W9VZZ7_9FIRM</name>
<feature type="region of interest" description="Disordered" evidence="1">
    <location>
        <begin position="647"/>
        <end position="669"/>
    </location>
</feature>
<feature type="transmembrane region" description="Helical" evidence="2">
    <location>
        <begin position="675"/>
        <end position="693"/>
    </location>
</feature>
<evidence type="ECO:0000256" key="1">
    <source>
        <dbReference type="SAM" id="MobiDB-lite"/>
    </source>
</evidence>
<evidence type="ECO:0000256" key="2">
    <source>
        <dbReference type="SAM" id="Phobius"/>
    </source>
</evidence>
<keyword evidence="2" id="KW-0472">Membrane</keyword>